<evidence type="ECO:0000313" key="18">
    <source>
        <dbReference type="Proteomes" id="UP000188729"/>
    </source>
</evidence>
<feature type="domain" description="TonB-dependent receptor plug" evidence="16">
    <location>
        <begin position="94"/>
        <end position="185"/>
    </location>
</feature>
<keyword evidence="9 12" id="KW-0798">TonB box</keyword>
<evidence type="ECO:0000256" key="5">
    <source>
        <dbReference type="ARBA" id="ARBA00022692"/>
    </source>
</evidence>
<dbReference type="InterPro" id="IPR039426">
    <property type="entry name" value="TonB-dep_rcpt-like"/>
</dbReference>
<feature type="signal peptide" evidence="14">
    <location>
        <begin position="1"/>
        <end position="25"/>
    </location>
</feature>
<evidence type="ECO:0000259" key="15">
    <source>
        <dbReference type="Pfam" id="PF00593"/>
    </source>
</evidence>
<keyword evidence="5" id="KW-0812">Transmembrane</keyword>
<evidence type="ECO:0000256" key="1">
    <source>
        <dbReference type="ARBA" id="ARBA00004571"/>
    </source>
</evidence>
<evidence type="ECO:0000313" key="17">
    <source>
        <dbReference type="EMBL" id="ONF95881.1"/>
    </source>
</evidence>
<evidence type="ECO:0000256" key="6">
    <source>
        <dbReference type="ARBA" id="ARBA00022729"/>
    </source>
</evidence>
<dbReference type="RefSeq" id="WP_076744588.1">
    <property type="nucleotide sequence ID" value="NZ_MPSB01000007.1"/>
</dbReference>
<organism evidence="17 18">
    <name type="scientific">Sphingomonas jeddahensis</name>
    <dbReference type="NCBI Taxonomy" id="1915074"/>
    <lineage>
        <taxon>Bacteria</taxon>
        <taxon>Pseudomonadati</taxon>
        <taxon>Pseudomonadota</taxon>
        <taxon>Alphaproteobacteria</taxon>
        <taxon>Sphingomonadales</taxon>
        <taxon>Sphingomonadaceae</taxon>
        <taxon>Sphingomonas</taxon>
    </lineage>
</organism>
<name>A0A1V2ET83_9SPHN</name>
<dbReference type="EMBL" id="MPSB01000007">
    <property type="protein sequence ID" value="ONF95881.1"/>
    <property type="molecule type" value="Genomic_DNA"/>
</dbReference>
<keyword evidence="3" id="KW-1134">Transmembrane beta strand</keyword>
<dbReference type="AlphaFoldDB" id="A0A1V2ET83"/>
<evidence type="ECO:0000256" key="4">
    <source>
        <dbReference type="ARBA" id="ARBA00022496"/>
    </source>
</evidence>
<dbReference type="STRING" id="1915074.SPHI_18070"/>
<dbReference type="InterPro" id="IPR036942">
    <property type="entry name" value="Beta-barrel_TonB_sf"/>
</dbReference>
<sequence>MKTNHVSRWLLATALGTLAIAPAHAQTTDAQTTTDTAEQAGSSTPGSAARERFDGTADAGDSDIVVTGSRGSANGVTNSTPGGGLMSVQTGTKLRSTITRDYIDVQAGTTNSFTLIRNLPGVVLGSGDPFGSAPNLTIRGLSQTSLGFNFEGMPIGDQLSYSAFPSEWSDTENVGQLNLTRGSTDITAPVYNSVGALLQSELIMPPKNPGAFASVSVGNYGLRRYFLRLETGEIGNTGIRGFVSGSRTYSEAWRGPGVSYRNHIDSKFVKEFANGDTISLVATYNESNSTAGARNPTLAQYAQFGKDFAWNAEYVPGSNTNNEFYRLRANDRQSLSVSMPSTFTLTDNLDVVVTPYYLYTHGVTNGASNLNLGGAFFGNEPTGPLVAPRAVINPNGAATMMNVDYYDQHTYGQNSYLRWNVGLAQFRLGYWYSNFTHTELSAYQPVSAEGTVRDTFGKTGSVTLQDGRILRNFAARIEQNVNGVYADMTTKLADDKLLINFGFKFVWVDRTATSELPGNPRVDSLSAKPLPQASIRYSFDDRNQVFADITTAFRAPSAVSSYINIYNVATGVPSSTPAASFEPEYSVGQEIGFRHHGDLVHFTIAAFNYDLTDRLVQGTQLVGGTNVGFAVNVGDQSARGVEAEIGLVPYKGFSPYVSGQYLKAETKDNYPTRGVFLPTAGKRAALSPEWVASAGLRYDDGKLFALVEGSYVSSQYSTFMNDQELPSYHVINGSLGYRFDTIGFIKKPQFTLNMTNLTDEKQLVGIQGVTPNALPTRSTDGSMLIPASNPTYTIGGGFGITASLSAAF</sequence>
<reference evidence="17 18" key="1">
    <citation type="submission" date="2016-11" db="EMBL/GenBank/DDBJ databases">
        <title>Genome sequence of Sphingomonas jeddahensis G39.</title>
        <authorList>
            <person name="Poehlein A."/>
            <person name="Wuebbeler J.H."/>
            <person name="Steinbuechel A."/>
            <person name="Daniel R."/>
        </authorList>
    </citation>
    <scope>NUCLEOTIDE SEQUENCE [LARGE SCALE GENOMIC DNA]</scope>
    <source>
        <strain evidence="17 18">G39</strain>
    </source>
</reference>
<dbReference type="Gene3D" id="2.170.130.10">
    <property type="entry name" value="TonB-dependent receptor, plug domain"/>
    <property type="match status" value="1"/>
</dbReference>
<keyword evidence="18" id="KW-1185">Reference proteome</keyword>
<dbReference type="Pfam" id="PF07715">
    <property type="entry name" value="Plug"/>
    <property type="match status" value="1"/>
</dbReference>
<dbReference type="Gene3D" id="2.40.170.20">
    <property type="entry name" value="TonB-dependent receptor, beta-barrel domain"/>
    <property type="match status" value="1"/>
</dbReference>
<keyword evidence="4" id="KW-0410">Iron transport</keyword>
<keyword evidence="10 12" id="KW-0472">Membrane</keyword>
<dbReference type="PANTHER" id="PTHR32552">
    <property type="entry name" value="FERRICHROME IRON RECEPTOR-RELATED"/>
    <property type="match status" value="1"/>
</dbReference>
<evidence type="ECO:0000256" key="9">
    <source>
        <dbReference type="ARBA" id="ARBA00023077"/>
    </source>
</evidence>
<keyword evidence="2" id="KW-0813">Transport</keyword>
<proteinExistence type="inferred from homology"/>
<evidence type="ECO:0000256" key="10">
    <source>
        <dbReference type="ARBA" id="ARBA00023136"/>
    </source>
</evidence>
<keyword evidence="6 14" id="KW-0732">Signal</keyword>
<evidence type="ECO:0000256" key="12">
    <source>
        <dbReference type="RuleBase" id="RU003357"/>
    </source>
</evidence>
<feature type="chain" id="PRO_5012053033" evidence="14">
    <location>
        <begin position="26"/>
        <end position="808"/>
    </location>
</feature>
<keyword evidence="7" id="KW-0408">Iron</keyword>
<dbReference type="PANTHER" id="PTHR32552:SF89">
    <property type="entry name" value="CATECHOLATE SIDEROPHORE RECEPTOR FIU"/>
    <property type="match status" value="1"/>
</dbReference>
<keyword evidence="11" id="KW-0998">Cell outer membrane</keyword>
<keyword evidence="8" id="KW-0406">Ion transport</keyword>
<comment type="similarity">
    <text evidence="12">Belongs to the TonB-dependent receptor family.</text>
</comment>
<dbReference type="SUPFAM" id="SSF56935">
    <property type="entry name" value="Porins"/>
    <property type="match status" value="1"/>
</dbReference>
<evidence type="ECO:0000256" key="8">
    <source>
        <dbReference type="ARBA" id="ARBA00023065"/>
    </source>
</evidence>
<evidence type="ECO:0000259" key="16">
    <source>
        <dbReference type="Pfam" id="PF07715"/>
    </source>
</evidence>
<dbReference type="InterPro" id="IPR000531">
    <property type="entry name" value="Beta-barrel_TonB"/>
</dbReference>
<protein>
    <submittedName>
        <fullName evidence="17">Vitamin B12 transporter BtuB</fullName>
    </submittedName>
</protein>
<dbReference type="InterPro" id="IPR012910">
    <property type="entry name" value="Plug_dom"/>
</dbReference>
<feature type="compositionally biased region" description="Low complexity" evidence="13">
    <location>
        <begin position="26"/>
        <end position="40"/>
    </location>
</feature>
<dbReference type="GO" id="GO:0009279">
    <property type="term" value="C:cell outer membrane"/>
    <property type="evidence" value="ECO:0007669"/>
    <property type="project" value="UniProtKB-SubCell"/>
</dbReference>
<feature type="compositionally biased region" description="Polar residues" evidence="13">
    <location>
        <begin position="69"/>
        <end position="80"/>
    </location>
</feature>
<accession>A0A1V2ET83</accession>
<feature type="domain" description="TonB-dependent receptor-like beta-barrel" evidence="15">
    <location>
        <begin position="287"/>
        <end position="757"/>
    </location>
</feature>
<dbReference type="GO" id="GO:0015344">
    <property type="term" value="F:siderophore uptake transmembrane transporter activity"/>
    <property type="evidence" value="ECO:0007669"/>
    <property type="project" value="TreeGrafter"/>
</dbReference>
<feature type="region of interest" description="Disordered" evidence="13">
    <location>
        <begin position="26"/>
        <end position="88"/>
    </location>
</feature>
<evidence type="ECO:0000256" key="11">
    <source>
        <dbReference type="ARBA" id="ARBA00023237"/>
    </source>
</evidence>
<evidence type="ECO:0000256" key="3">
    <source>
        <dbReference type="ARBA" id="ARBA00022452"/>
    </source>
</evidence>
<evidence type="ECO:0000256" key="14">
    <source>
        <dbReference type="SAM" id="SignalP"/>
    </source>
</evidence>
<dbReference type="Proteomes" id="UP000188729">
    <property type="component" value="Unassembled WGS sequence"/>
</dbReference>
<dbReference type="InterPro" id="IPR037066">
    <property type="entry name" value="Plug_dom_sf"/>
</dbReference>
<dbReference type="OrthoDB" id="593427at2"/>
<evidence type="ECO:0000256" key="2">
    <source>
        <dbReference type="ARBA" id="ARBA00022448"/>
    </source>
</evidence>
<gene>
    <name evidence="17" type="primary">btuB_4</name>
    <name evidence="17" type="ORF">SPHI_18070</name>
</gene>
<dbReference type="Pfam" id="PF00593">
    <property type="entry name" value="TonB_dep_Rec_b-barrel"/>
    <property type="match status" value="1"/>
</dbReference>
<comment type="subcellular location">
    <subcellularLocation>
        <location evidence="1">Cell outer membrane</location>
        <topology evidence="1">Multi-pass membrane protein</topology>
    </subcellularLocation>
</comment>
<comment type="caution">
    <text evidence="17">The sequence shown here is derived from an EMBL/GenBank/DDBJ whole genome shotgun (WGS) entry which is preliminary data.</text>
</comment>
<evidence type="ECO:0000256" key="7">
    <source>
        <dbReference type="ARBA" id="ARBA00023004"/>
    </source>
</evidence>
<evidence type="ECO:0000256" key="13">
    <source>
        <dbReference type="SAM" id="MobiDB-lite"/>
    </source>
</evidence>